<dbReference type="Proteomes" id="UP000488936">
    <property type="component" value="Unassembled WGS sequence"/>
</dbReference>
<evidence type="ECO:0000313" key="3">
    <source>
        <dbReference type="Proteomes" id="UP000488936"/>
    </source>
</evidence>
<accession>A0A7K1GQX8</accession>
<name>A0A7K1GQX8_9FLAO</name>
<feature type="signal peptide" evidence="1">
    <location>
        <begin position="1"/>
        <end position="30"/>
    </location>
</feature>
<dbReference type="EMBL" id="WMJY01000071">
    <property type="protein sequence ID" value="MTH31080.1"/>
    <property type="molecule type" value="Genomic_DNA"/>
</dbReference>
<keyword evidence="1" id="KW-0732">Signal</keyword>
<proteinExistence type="predicted"/>
<dbReference type="PROSITE" id="PS51257">
    <property type="entry name" value="PROKAR_LIPOPROTEIN"/>
    <property type="match status" value="1"/>
</dbReference>
<dbReference type="AlphaFoldDB" id="A0A7K1GQX8"/>
<keyword evidence="3" id="KW-1185">Reference proteome</keyword>
<comment type="caution">
    <text evidence="2">The sequence shown here is derived from an EMBL/GenBank/DDBJ whole genome shotgun (WGS) entry which is preliminary data.</text>
</comment>
<dbReference type="Pfam" id="PF11551">
    <property type="entry name" value="Omp28"/>
    <property type="match status" value="1"/>
</dbReference>
<evidence type="ECO:0000256" key="1">
    <source>
        <dbReference type="SAM" id="SignalP"/>
    </source>
</evidence>
<feature type="chain" id="PRO_5029507880" evidence="1">
    <location>
        <begin position="31"/>
        <end position="304"/>
    </location>
</feature>
<sequence>MLKIMKKTTVLKLLLAITAVITLTSCSSSSEEEVITPKEPIGDYAFKHKALLEEYTSISCTYCPYGAFILQELEKTEIKDKYISVAVHDNFGGIKDPFKVHNVNDFIKATRASYFPALFWNRNKNVWGIENAFFNLTGEKDELNEDKTLESIRKRGELKTSSIVGIKINSDIKNTKGQVTFSVKFAEDFNQDIKYSVYIIEDGLKQRQYNGTPLYGNKNGSGRWENDFIHNHVLRAADTFLGTIIPSSQTLKNKETTLTVELDQFTVENIENSSVVVVIMNNNGAVLNSQKAKANTKQDYEIIK</sequence>
<dbReference type="Gene3D" id="2.60.40.10">
    <property type="entry name" value="Immunoglobulins"/>
    <property type="match status" value="1"/>
</dbReference>
<dbReference type="OrthoDB" id="1081990at2"/>
<evidence type="ECO:0000313" key="2">
    <source>
        <dbReference type="EMBL" id="MTH31080.1"/>
    </source>
</evidence>
<gene>
    <name evidence="2" type="ORF">GJV77_14505</name>
</gene>
<dbReference type="InterPro" id="IPR021615">
    <property type="entry name" value="Omp28"/>
</dbReference>
<dbReference type="InterPro" id="IPR013783">
    <property type="entry name" value="Ig-like_fold"/>
</dbReference>
<reference evidence="2 3" key="1">
    <citation type="journal article" date="2006" name="Int. J. Syst. Evol. Microbiol.">
        <title>Myroides pelagicus sp. nov., isolated from seawater in Thailand.</title>
        <authorList>
            <person name="Yoon J."/>
            <person name="Maneerat S."/>
            <person name="Kawai F."/>
            <person name="Yokota A."/>
        </authorList>
    </citation>
    <scope>NUCLEOTIDE SEQUENCE [LARGE SCALE GENOMIC DNA]</scope>
    <source>
        <strain evidence="2 3">SM1T</strain>
    </source>
</reference>
<protein>
    <submittedName>
        <fullName evidence="2">Omp28-related outer membrane protein</fullName>
    </submittedName>
</protein>
<organism evidence="2 3">
    <name type="scientific">Myroides pelagicus</name>
    <dbReference type="NCBI Taxonomy" id="270914"/>
    <lineage>
        <taxon>Bacteria</taxon>
        <taxon>Pseudomonadati</taxon>
        <taxon>Bacteroidota</taxon>
        <taxon>Flavobacteriia</taxon>
        <taxon>Flavobacteriales</taxon>
        <taxon>Flavobacteriaceae</taxon>
        <taxon>Myroides</taxon>
    </lineage>
</organism>